<reference evidence="2" key="1">
    <citation type="submission" date="2020-03" db="EMBL/GenBank/DDBJ databases">
        <title>The deep terrestrial virosphere.</title>
        <authorList>
            <person name="Holmfeldt K."/>
            <person name="Nilsson E."/>
            <person name="Simone D."/>
            <person name="Lopez-Fernandez M."/>
            <person name="Wu X."/>
            <person name="de Brujin I."/>
            <person name="Lundin D."/>
            <person name="Andersson A."/>
            <person name="Bertilsson S."/>
            <person name="Dopson M."/>
        </authorList>
    </citation>
    <scope>NUCLEOTIDE SEQUENCE</scope>
    <source>
        <strain evidence="2">TM448A00147</strain>
    </source>
</reference>
<organism evidence="2">
    <name type="scientific">viral metagenome</name>
    <dbReference type="NCBI Taxonomy" id="1070528"/>
    <lineage>
        <taxon>unclassified sequences</taxon>
        <taxon>metagenomes</taxon>
        <taxon>organismal metagenomes</taxon>
    </lineage>
</organism>
<feature type="coiled-coil region" evidence="1">
    <location>
        <begin position="42"/>
        <end position="76"/>
    </location>
</feature>
<evidence type="ECO:0000313" key="2">
    <source>
        <dbReference type="EMBL" id="QJA44762.1"/>
    </source>
</evidence>
<protein>
    <submittedName>
        <fullName evidence="2">Uncharacterized protein</fullName>
    </submittedName>
</protein>
<accession>A0A6H1ZBC5</accession>
<gene>
    <name evidence="2" type="ORF">TM448A00147_0021</name>
</gene>
<proteinExistence type="predicted"/>
<sequence>MGAFPDPENIADLQHMAERPPVKSELGPLTWCATSSSGECQCPGLVAERDRLAERVKELEAERTAYKRDLQAELDGAGKLRDQYGARDGEGFGEFVGRLAARAAAAEAELAIERACSLANAAELLKADGIIGELREQVASRAPAEPGPYRQCVDCGAEVDEGEPHECAQPEPQPAAVLAEIRRLQTAHAEAMALVLSHEGHISLLEANQKLLLEERDVLLQRVRELWRPTPAVPDSASLACRQDCDAPFLRNGKWCVSMATRHERGCLAECLEYLATAPIPAVVLANEGDVPFLLDLQTDLRDGKVITMRREDDDTEAYLRATILPRAEVVELVRVAYRLSLRLGSGRVPLIRDWNELRNALTPALRRLAEEGS</sequence>
<dbReference type="EMBL" id="MT143980">
    <property type="protein sequence ID" value="QJA44762.1"/>
    <property type="molecule type" value="Genomic_DNA"/>
</dbReference>
<dbReference type="AlphaFoldDB" id="A0A6H1ZBC5"/>
<keyword evidence="1" id="KW-0175">Coiled coil</keyword>
<evidence type="ECO:0000256" key="1">
    <source>
        <dbReference type="SAM" id="Coils"/>
    </source>
</evidence>
<name>A0A6H1ZBC5_9ZZZZ</name>